<dbReference type="eggNOG" id="ENOG5031VUI">
    <property type="taxonomic scope" value="Bacteria"/>
</dbReference>
<dbReference type="PROSITE" id="PS51257">
    <property type="entry name" value="PROKAR_LIPOPROTEIN"/>
    <property type="match status" value="1"/>
</dbReference>
<feature type="chain" id="PRO_5039293009" description="Lipoprotein" evidence="2">
    <location>
        <begin position="23"/>
        <end position="77"/>
    </location>
</feature>
<keyword evidence="4" id="KW-1185">Reference proteome</keyword>
<dbReference type="EMBL" id="CP001738">
    <property type="protein sequence ID" value="ACZ00417.1"/>
    <property type="molecule type" value="Genomic_DNA"/>
</dbReference>
<evidence type="ECO:0000256" key="1">
    <source>
        <dbReference type="SAM" id="MobiDB-lite"/>
    </source>
</evidence>
<evidence type="ECO:0000313" key="3">
    <source>
        <dbReference type="EMBL" id="ACZ00417.1"/>
    </source>
</evidence>
<feature type="region of interest" description="Disordered" evidence="1">
    <location>
        <begin position="47"/>
        <end position="77"/>
    </location>
</feature>
<accession>D1A8A2</accession>
<dbReference type="KEGG" id="tcu:Tcur_4901"/>
<name>D1A8A2_THECD</name>
<dbReference type="OrthoDB" id="4570297at2"/>
<dbReference type="HOGENOM" id="CLU_198428_0_0_11"/>
<evidence type="ECO:0000256" key="2">
    <source>
        <dbReference type="SAM" id="SignalP"/>
    </source>
</evidence>
<evidence type="ECO:0000313" key="4">
    <source>
        <dbReference type="Proteomes" id="UP000001918"/>
    </source>
</evidence>
<dbReference type="AlphaFoldDB" id="D1A8A2"/>
<proteinExistence type="predicted"/>
<reference evidence="3 4" key="1">
    <citation type="journal article" date="2011" name="Stand. Genomic Sci.">
        <title>Complete genome sequence of Thermomonospora curvata type strain (B9).</title>
        <authorList>
            <person name="Chertkov O."/>
            <person name="Sikorski J."/>
            <person name="Nolan M."/>
            <person name="Lapidus A."/>
            <person name="Lucas S."/>
            <person name="Del Rio T.G."/>
            <person name="Tice H."/>
            <person name="Cheng J.F."/>
            <person name="Goodwin L."/>
            <person name="Pitluck S."/>
            <person name="Liolios K."/>
            <person name="Ivanova N."/>
            <person name="Mavromatis K."/>
            <person name="Mikhailova N."/>
            <person name="Ovchinnikova G."/>
            <person name="Pati A."/>
            <person name="Chen A."/>
            <person name="Palaniappan K."/>
            <person name="Djao O.D."/>
            <person name="Land M."/>
            <person name="Hauser L."/>
            <person name="Chang Y.J."/>
            <person name="Jeffries C.D."/>
            <person name="Brettin T."/>
            <person name="Han C."/>
            <person name="Detter J.C."/>
            <person name="Rohde M."/>
            <person name="Goker M."/>
            <person name="Woyke T."/>
            <person name="Bristow J."/>
            <person name="Eisen J.A."/>
            <person name="Markowitz V."/>
            <person name="Hugenholtz P."/>
            <person name="Klenk H.P."/>
            <person name="Kyrpides N.C."/>
        </authorList>
    </citation>
    <scope>NUCLEOTIDE SEQUENCE [LARGE SCALE GENOMIC DNA]</scope>
    <source>
        <strain evidence="4">ATCC 19995 / DSM 43183 / JCM 3096 / KCTC 9072 / NBRC 15933 / NCIMB 10081 / Henssen B9</strain>
    </source>
</reference>
<feature type="signal peptide" evidence="2">
    <location>
        <begin position="1"/>
        <end position="22"/>
    </location>
</feature>
<keyword evidence="2" id="KW-0732">Signal</keyword>
<dbReference type="RefSeq" id="WP_012855198.1">
    <property type="nucleotide sequence ID" value="NC_013510.1"/>
</dbReference>
<sequence length="77" mass="8257">MLKARLAALTVTLAITATGLTACSQDRWCEHDATDQKVADSYCEKGIPGYEWEPDSDGSKKSKSKSKSSSKSSKSGK</sequence>
<feature type="compositionally biased region" description="Basic residues" evidence="1">
    <location>
        <begin position="61"/>
        <end position="77"/>
    </location>
</feature>
<organism evidence="3 4">
    <name type="scientific">Thermomonospora curvata (strain ATCC 19995 / DSM 43183 / JCM 3096 / KCTC 9072 / NBRC 15933 / NCIMB 10081 / Henssen B9)</name>
    <dbReference type="NCBI Taxonomy" id="471852"/>
    <lineage>
        <taxon>Bacteria</taxon>
        <taxon>Bacillati</taxon>
        <taxon>Actinomycetota</taxon>
        <taxon>Actinomycetes</taxon>
        <taxon>Streptosporangiales</taxon>
        <taxon>Thermomonosporaceae</taxon>
        <taxon>Thermomonospora</taxon>
    </lineage>
</organism>
<gene>
    <name evidence="3" type="ordered locus">Tcur_4901</name>
</gene>
<evidence type="ECO:0008006" key="5">
    <source>
        <dbReference type="Google" id="ProtNLM"/>
    </source>
</evidence>
<dbReference type="Proteomes" id="UP000001918">
    <property type="component" value="Chromosome"/>
</dbReference>
<protein>
    <recommendedName>
        <fullName evidence="5">Lipoprotein</fullName>
    </recommendedName>
</protein>